<name>A0A3B0RTJ2_9ZZZZ</name>
<keyword evidence="1" id="KW-1133">Transmembrane helix</keyword>
<dbReference type="InterPro" id="IPR007462">
    <property type="entry name" value="COV1-like"/>
</dbReference>
<reference evidence="2" key="1">
    <citation type="submission" date="2018-06" db="EMBL/GenBank/DDBJ databases">
        <authorList>
            <person name="Zhirakovskaya E."/>
        </authorList>
    </citation>
    <scope>NUCLEOTIDE SEQUENCE</scope>
</reference>
<protein>
    <submittedName>
        <fullName evidence="2">Uncharacterized membrane anchored protein Mext_4159</fullName>
    </submittedName>
</protein>
<dbReference type="AlphaFoldDB" id="A0A3B0RTJ2"/>
<dbReference type="EMBL" id="UOEE01000189">
    <property type="protein sequence ID" value="VAV94832.1"/>
    <property type="molecule type" value="Genomic_DNA"/>
</dbReference>
<gene>
    <name evidence="2" type="ORF">MNBD_ALPHA06-1480</name>
</gene>
<keyword evidence="1" id="KW-0472">Membrane</keyword>
<evidence type="ECO:0000256" key="1">
    <source>
        <dbReference type="SAM" id="Phobius"/>
    </source>
</evidence>
<organism evidence="2">
    <name type="scientific">hydrothermal vent metagenome</name>
    <dbReference type="NCBI Taxonomy" id="652676"/>
    <lineage>
        <taxon>unclassified sequences</taxon>
        <taxon>metagenomes</taxon>
        <taxon>ecological metagenomes</taxon>
    </lineage>
</organism>
<dbReference type="PANTHER" id="PTHR31876:SF26">
    <property type="entry name" value="PROTEIN LIKE COV 2"/>
    <property type="match status" value="1"/>
</dbReference>
<dbReference type="PANTHER" id="PTHR31876">
    <property type="entry name" value="COV-LIKE PROTEIN 1"/>
    <property type="match status" value="1"/>
</dbReference>
<dbReference type="Pfam" id="PF04367">
    <property type="entry name" value="DUF502"/>
    <property type="match status" value="1"/>
</dbReference>
<evidence type="ECO:0000313" key="2">
    <source>
        <dbReference type="EMBL" id="VAV94832.1"/>
    </source>
</evidence>
<feature type="transmembrane region" description="Helical" evidence="1">
    <location>
        <begin position="24"/>
        <end position="48"/>
    </location>
</feature>
<accession>A0A3B0RTJ2</accession>
<feature type="transmembrane region" description="Helical" evidence="1">
    <location>
        <begin position="68"/>
        <end position="93"/>
    </location>
</feature>
<sequence>MPDQNQTPTPPPKKGLLLWLRNSFLTGIVITAPIGATVWVVVSFISFVDGSILPLLPKRYNPETYLPVELPGLGLVIAVIGLTLLGALAANIFGRTLIGFGESLLRRVPFVSNIYEAVKQIIHTIVSGSEKSFQDAVMIEYPRKGLWAIGFVTAEAKGELKDFLDDDMVAVFVPTTPNPTSGFLLYEKRANLHDLNMSVEDAAKLVISAGLVYPEPPESSGKLKSSKKKK</sequence>
<keyword evidence="1" id="KW-0812">Transmembrane</keyword>
<proteinExistence type="predicted"/>